<dbReference type="EMBL" id="MCFJ01000011">
    <property type="protein sequence ID" value="ORY60763.1"/>
    <property type="molecule type" value="Genomic_DNA"/>
</dbReference>
<name>A0A1Y2DN88_9PEZI</name>
<dbReference type="AlphaFoldDB" id="A0A1Y2DN88"/>
<evidence type="ECO:0000313" key="1">
    <source>
        <dbReference type="EMBL" id="ORY60763.1"/>
    </source>
</evidence>
<dbReference type="RefSeq" id="XP_040712990.1">
    <property type="nucleotide sequence ID" value="XM_040858618.1"/>
</dbReference>
<organism evidence="1 2">
    <name type="scientific">Pseudomassariella vexata</name>
    <dbReference type="NCBI Taxonomy" id="1141098"/>
    <lineage>
        <taxon>Eukaryota</taxon>
        <taxon>Fungi</taxon>
        <taxon>Dikarya</taxon>
        <taxon>Ascomycota</taxon>
        <taxon>Pezizomycotina</taxon>
        <taxon>Sordariomycetes</taxon>
        <taxon>Xylariomycetidae</taxon>
        <taxon>Amphisphaeriales</taxon>
        <taxon>Pseudomassariaceae</taxon>
        <taxon>Pseudomassariella</taxon>
    </lineage>
</organism>
<keyword evidence="2" id="KW-1185">Reference proteome</keyword>
<gene>
    <name evidence="1" type="ORF">BCR38DRAFT_411881</name>
</gene>
<comment type="caution">
    <text evidence="1">The sequence shown here is derived from an EMBL/GenBank/DDBJ whole genome shotgun (WGS) entry which is preliminary data.</text>
</comment>
<dbReference type="Proteomes" id="UP000193689">
    <property type="component" value="Unassembled WGS sequence"/>
</dbReference>
<dbReference type="STRING" id="1141098.A0A1Y2DN88"/>
<sequence length="114" mass="12689">MPEDDDDRPKYLIDLALGLSTRYSKIGTVSDIEDAVHIAYQGLGMTPNDHPDRPKYLSFLRSLFNKKYLRLGVLSDLEKAIQLAREALNMSPNDEPSSSALFLINLGIHSIIGS</sequence>
<dbReference type="InterPro" id="IPR012344">
    <property type="entry name" value="Matrix_HIV/RSV_N"/>
</dbReference>
<dbReference type="Gene3D" id="1.10.150.90">
    <property type="entry name" value="Immunodeficiency lentiviruses, gag gene matrix protein p17"/>
    <property type="match status" value="1"/>
</dbReference>
<dbReference type="InParanoid" id="A0A1Y2DN88"/>
<evidence type="ECO:0000313" key="2">
    <source>
        <dbReference type="Proteomes" id="UP000193689"/>
    </source>
</evidence>
<dbReference type="OrthoDB" id="9991317at2759"/>
<dbReference type="GeneID" id="63774830"/>
<protein>
    <submittedName>
        <fullName evidence="1">Uncharacterized protein</fullName>
    </submittedName>
</protein>
<accession>A0A1Y2DN88</accession>
<reference evidence="1 2" key="1">
    <citation type="submission" date="2016-07" db="EMBL/GenBank/DDBJ databases">
        <title>Pervasive Adenine N6-methylation of Active Genes in Fungi.</title>
        <authorList>
            <consortium name="DOE Joint Genome Institute"/>
            <person name="Mondo S.J."/>
            <person name="Dannebaum R.O."/>
            <person name="Kuo R.C."/>
            <person name="Labutti K."/>
            <person name="Haridas S."/>
            <person name="Kuo A."/>
            <person name="Salamov A."/>
            <person name="Ahrendt S.R."/>
            <person name="Lipzen A."/>
            <person name="Sullivan W."/>
            <person name="Andreopoulos W.B."/>
            <person name="Clum A."/>
            <person name="Lindquist E."/>
            <person name="Daum C."/>
            <person name="Ramamoorthy G.K."/>
            <person name="Gryganskyi A."/>
            <person name="Culley D."/>
            <person name="Magnuson J.K."/>
            <person name="James T.Y."/>
            <person name="O'Malley M.A."/>
            <person name="Stajich J.E."/>
            <person name="Spatafora J.W."/>
            <person name="Visel A."/>
            <person name="Grigoriev I.V."/>
        </authorList>
    </citation>
    <scope>NUCLEOTIDE SEQUENCE [LARGE SCALE GENOMIC DNA]</scope>
    <source>
        <strain evidence="1 2">CBS 129021</strain>
    </source>
</reference>
<proteinExistence type="predicted"/>